<organism evidence="1">
    <name type="scientific">Spongospora subterranea</name>
    <dbReference type="NCBI Taxonomy" id="70186"/>
    <lineage>
        <taxon>Eukaryota</taxon>
        <taxon>Sar</taxon>
        <taxon>Rhizaria</taxon>
        <taxon>Endomyxa</taxon>
        <taxon>Phytomyxea</taxon>
        <taxon>Plasmodiophorida</taxon>
        <taxon>Plasmodiophoridae</taxon>
        <taxon>Spongospora</taxon>
    </lineage>
</organism>
<dbReference type="AlphaFoldDB" id="A0A0H5RHP1"/>
<protein>
    <submittedName>
        <fullName evidence="1">Uncharacterized protein</fullName>
    </submittedName>
</protein>
<accession>A0A0H5RHP1</accession>
<name>A0A0H5RHP1_9EUKA</name>
<dbReference type="EMBL" id="HACM01007743">
    <property type="protein sequence ID" value="CRZ08185.1"/>
    <property type="molecule type" value="Transcribed_RNA"/>
</dbReference>
<dbReference type="EMBL" id="HACM01007747">
    <property type="protein sequence ID" value="CRZ08189.1"/>
    <property type="molecule type" value="Transcribed_RNA"/>
</dbReference>
<proteinExistence type="predicted"/>
<sequence length="167" mass="19041">MPGKDIDDSVKVSARDFVAGTRKRPLQHVVTISRRVAVTKWMIEEASRMARFTFVPRPLRIFRSTSDRPRTYVAHSVLETTFIVDCFSCPGKHHEGVPMVEKRENVEALADMNQKSVSRAGDCVRKVVRLKAITGRGRSRAAWVQQLYEMTVDEFLRLKAARHRSSA</sequence>
<evidence type="ECO:0000313" key="1">
    <source>
        <dbReference type="EMBL" id="CRZ08189.1"/>
    </source>
</evidence>
<reference evidence="1" key="1">
    <citation type="submission" date="2015-04" db="EMBL/GenBank/DDBJ databases">
        <title>The genome sequence of the plant pathogenic Rhizarian Plasmodiophora brassicae reveals insights in its biotrophic life cycle and the origin of chitin synthesis.</title>
        <authorList>
            <person name="Schwelm A."/>
            <person name="Fogelqvist J."/>
            <person name="Knaust A."/>
            <person name="Julke S."/>
            <person name="Lilja T."/>
            <person name="Dhandapani V."/>
            <person name="Bonilla-Rosso G."/>
            <person name="Karlsson M."/>
            <person name="Shevchenko A."/>
            <person name="Choi S.R."/>
            <person name="Kim H.G."/>
            <person name="Park J.Y."/>
            <person name="Lim Y.P."/>
            <person name="Ludwig-Muller J."/>
            <person name="Dixelius C."/>
        </authorList>
    </citation>
    <scope>NUCLEOTIDE SEQUENCE</scope>
    <source>
        <tissue evidence="1">Potato root galls</tissue>
    </source>
</reference>